<organism evidence="1 2">
    <name type="scientific">Pistacia integerrima</name>
    <dbReference type="NCBI Taxonomy" id="434235"/>
    <lineage>
        <taxon>Eukaryota</taxon>
        <taxon>Viridiplantae</taxon>
        <taxon>Streptophyta</taxon>
        <taxon>Embryophyta</taxon>
        <taxon>Tracheophyta</taxon>
        <taxon>Spermatophyta</taxon>
        <taxon>Magnoliopsida</taxon>
        <taxon>eudicotyledons</taxon>
        <taxon>Gunneridae</taxon>
        <taxon>Pentapetalae</taxon>
        <taxon>rosids</taxon>
        <taxon>malvids</taxon>
        <taxon>Sapindales</taxon>
        <taxon>Anacardiaceae</taxon>
        <taxon>Pistacia</taxon>
    </lineage>
</organism>
<keyword evidence="2" id="KW-1185">Reference proteome</keyword>
<protein>
    <submittedName>
        <fullName evidence="1">Uncharacterized protein</fullName>
    </submittedName>
</protein>
<dbReference type="Proteomes" id="UP001163603">
    <property type="component" value="Chromosome 12"/>
</dbReference>
<proteinExistence type="predicted"/>
<name>A0ACC0XIR1_9ROSI</name>
<comment type="caution">
    <text evidence="1">The sequence shown here is derived from an EMBL/GenBank/DDBJ whole genome shotgun (WGS) entry which is preliminary data.</text>
</comment>
<sequence>MENEGEKESTEKPEEEEDDDGPPPGWQQPIPPPASTAPPPPPSGQEPFYSLQLFRVTMDILIEMAQMVCGSCRRLLTHPQGAKHVKCSCCQTINFVLEEYNLTTEWTFISLSDIDAHQVGQVKCASCAALLMYPYGAPLVRCSSCHVVTEIGDQNRRPPWSVQQGPTNPSQQGPLNQ</sequence>
<reference evidence="2" key="1">
    <citation type="journal article" date="2023" name="G3 (Bethesda)">
        <title>Genome assembly and association tests identify interacting loci associated with vigor, precocity, and sex in interspecific pistachio rootstocks.</title>
        <authorList>
            <person name="Palmer W."/>
            <person name="Jacygrad E."/>
            <person name="Sagayaradj S."/>
            <person name="Cavanaugh K."/>
            <person name="Han R."/>
            <person name="Bertier L."/>
            <person name="Beede B."/>
            <person name="Kafkas S."/>
            <person name="Golino D."/>
            <person name="Preece J."/>
            <person name="Michelmore R."/>
        </authorList>
    </citation>
    <scope>NUCLEOTIDE SEQUENCE [LARGE SCALE GENOMIC DNA]</scope>
</reference>
<evidence type="ECO:0000313" key="2">
    <source>
        <dbReference type="Proteomes" id="UP001163603"/>
    </source>
</evidence>
<evidence type="ECO:0000313" key="1">
    <source>
        <dbReference type="EMBL" id="KAJ0017385.1"/>
    </source>
</evidence>
<gene>
    <name evidence="1" type="ORF">Pint_10589</name>
</gene>
<dbReference type="EMBL" id="CM047747">
    <property type="protein sequence ID" value="KAJ0017385.1"/>
    <property type="molecule type" value="Genomic_DNA"/>
</dbReference>
<accession>A0ACC0XIR1</accession>